<feature type="signal peptide" evidence="1">
    <location>
        <begin position="1"/>
        <end position="19"/>
    </location>
</feature>
<name>H1DJX9_9BACT</name>
<gene>
    <name evidence="2" type="ORF">HMPREF9449_02565</name>
</gene>
<dbReference type="Proteomes" id="UP000004892">
    <property type="component" value="Unassembled WGS sequence"/>
</dbReference>
<proteinExistence type="predicted"/>
<evidence type="ECO:0000256" key="1">
    <source>
        <dbReference type="SAM" id="SignalP"/>
    </source>
</evidence>
<evidence type="ECO:0000313" key="2">
    <source>
        <dbReference type="EMBL" id="EHP45979.1"/>
    </source>
</evidence>
<dbReference type="STRING" id="742817.HMPREF9449_02565"/>
<sequence>MNRGILGILLLLSTLTASAQYGGDWVVGGRVNYVGGGKIVTPDRGRVNTGFTLKVAPSLAYFIRNGIALGVITSYEFMKDSQGHQHTGEVLPFLRYDVGGGSVRFFMQLESGCGWGKSRMKEGADGKHFLWTTNLKPGLFIRITDHWAAEATFSCLQYKHVKATDLDSGESVVRDKWDFTWLDISFGVAAILKL</sequence>
<keyword evidence="1" id="KW-0732">Signal</keyword>
<evidence type="ECO:0008006" key="4">
    <source>
        <dbReference type="Google" id="ProtNLM"/>
    </source>
</evidence>
<reference evidence="2 3" key="1">
    <citation type="submission" date="2012-01" db="EMBL/GenBank/DDBJ databases">
        <title>The Genome Sequence of Odoribacter laneus YIT 12061.</title>
        <authorList>
            <consortium name="The Broad Institute Genome Sequencing Platform"/>
            <person name="Earl A."/>
            <person name="Ward D."/>
            <person name="Feldgarden M."/>
            <person name="Gevers D."/>
            <person name="Morotomi M."/>
            <person name="Young S.K."/>
            <person name="Zeng Q."/>
            <person name="Gargeya S."/>
            <person name="Fitzgerald M."/>
            <person name="Haas B."/>
            <person name="Abouelleil A."/>
            <person name="Alvarado L."/>
            <person name="Arachchi H.M."/>
            <person name="Berlin A."/>
            <person name="Chapman S.B."/>
            <person name="Gearin G."/>
            <person name="Goldberg J."/>
            <person name="Griggs A."/>
            <person name="Gujja S."/>
            <person name="Hansen M."/>
            <person name="Heiman D."/>
            <person name="Howarth C."/>
            <person name="Larimer J."/>
            <person name="Lui A."/>
            <person name="MacDonald P.J.P."/>
            <person name="McCowen C."/>
            <person name="Montmayeur A."/>
            <person name="Murphy C."/>
            <person name="Neiman D."/>
            <person name="Pearson M."/>
            <person name="Priest M."/>
            <person name="Roberts A."/>
            <person name="Saif S."/>
            <person name="Shea T."/>
            <person name="Sisk P."/>
            <person name="Stolte C."/>
            <person name="Sykes S."/>
            <person name="Wortman J."/>
            <person name="Nusbaum C."/>
            <person name="Birren B."/>
        </authorList>
    </citation>
    <scope>NUCLEOTIDE SEQUENCE [LARGE SCALE GENOMIC DNA]</scope>
    <source>
        <strain evidence="2 3">YIT 12061</strain>
    </source>
</reference>
<dbReference type="EMBL" id="ADMC01000027">
    <property type="protein sequence ID" value="EHP45979.1"/>
    <property type="molecule type" value="Genomic_DNA"/>
</dbReference>
<dbReference type="RefSeq" id="WP_009137709.1">
    <property type="nucleotide sequence ID" value="NZ_JH594597.1"/>
</dbReference>
<dbReference type="GeneID" id="98070102"/>
<organism evidence="2 3">
    <name type="scientific">Odoribacter laneus YIT 12061</name>
    <dbReference type="NCBI Taxonomy" id="742817"/>
    <lineage>
        <taxon>Bacteria</taxon>
        <taxon>Pseudomonadati</taxon>
        <taxon>Bacteroidota</taxon>
        <taxon>Bacteroidia</taxon>
        <taxon>Bacteroidales</taxon>
        <taxon>Odoribacteraceae</taxon>
        <taxon>Odoribacter</taxon>
    </lineage>
</organism>
<dbReference type="HOGENOM" id="CLU_1401237_0_0_10"/>
<comment type="caution">
    <text evidence="2">The sequence shown here is derived from an EMBL/GenBank/DDBJ whole genome shotgun (WGS) entry which is preliminary data.</text>
</comment>
<evidence type="ECO:0000313" key="3">
    <source>
        <dbReference type="Proteomes" id="UP000004892"/>
    </source>
</evidence>
<feature type="chain" id="PRO_5003549007" description="Outer membrane protein beta-barrel domain-containing protein" evidence="1">
    <location>
        <begin position="20"/>
        <end position="194"/>
    </location>
</feature>
<keyword evidence="3" id="KW-1185">Reference proteome</keyword>
<accession>H1DJX9</accession>
<dbReference type="AlphaFoldDB" id="H1DJX9"/>
<protein>
    <recommendedName>
        <fullName evidence="4">Outer membrane protein beta-barrel domain-containing protein</fullName>
    </recommendedName>
</protein>
<dbReference type="PATRIC" id="fig|742817.3.peg.2747"/>